<proteinExistence type="predicted"/>
<evidence type="ECO:0000256" key="4">
    <source>
        <dbReference type="ARBA" id="ARBA00022989"/>
    </source>
</evidence>
<protein>
    <submittedName>
        <fullName evidence="7">Antiholin-like murein hydrolase modulator LrgA</fullName>
    </submittedName>
</protein>
<feature type="transmembrane region" description="Helical" evidence="6">
    <location>
        <begin position="89"/>
        <end position="111"/>
    </location>
</feature>
<dbReference type="Pfam" id="PF03788">
    <property type="entry name" value="LrgA"/>
    <property type="match status" value="1"/>
</dbReference>
<accession>A0AAE4Q9V8</accession>
<reference evidence="7" key="1">
    <citation type="submission" date="2021-04" db="EMBL/GenBank/DDBJ databases">
        <title>Draft genomes of 20 S. canis strains.</title>
        <authorList>
            <person name="Pagnossin D."/>
            <person name="Weir W."/>
            <person name="Smith A."/>
            <person name="Ure R."/>
            <person name="Oravcova K."/>
        </authorList>
    </citation>
    <scope>NUCLEOTIDE SEQUENCE</scope>
    <source>
        <strain evidence="7">284</strain>
    </source>
</reference>
<dbReference type="EMBL" id="JAGQEX010000035">
    <property type="protein sequence ID" value="MDV5977997.1"/>
    <property type="molecule type" value="Genomic_DNA"/>
</dbReference>
<dbReference type="PANTHER" id="PTHR33931:SF4">
    <property type="entry name" value="ANTIHOLIN-LIKE PROTEIN LRGA"/>
    <property type="match status" value="1"/>
</dbReference>
<keyword evidence="3 6" id="KW-0812">Transmembrane</keyword>
<dbReference type="GeneID" id="49628029"/>
<dbReference type="RefSeq" id="WP_003046606.1">
    <property type="nucleotide sequence ID" value="NZ_BEWZ01000012.1"/>
</dbReference>
<dbReference type="GO" id="GO:0005886">
    <property type="term" value="C:plasma membrane"/>
    <property type="evidence" value="ECO:0007669"/>
    <property type="project" value="UniProtKB-SubCell"/>
</dbReference>
<feature type="transmembrane region" description="Helical" evidence="6">
    <location>
        <begin position="7"/>
        <end position="24"/>
    </location>
</feature>
<dbReference type="InterPro" id="IPR005538">
    <property type="entry name" value="LrgA/CidA"/>
</dbReference>
<evidence type="ECO:0000256" key="2">
    <source>
        <dbReference type="ARBA" id="ARBA00022475"/>
    </source>
</evidence>
<evidence type="ECO:0000256" key="6">
    <source>
        <dbReference type="SAM" id="Phobius"/>
    </source>
</evidence>
<organism evidence="7 8">
    <name type="scientific">Streptococcus canis</name>
    <dbReference type="NCBI Taxonomy" id="1329"/>
    <lineage>
        <taxon>Bacteria</taxon>
        <taxon>Bacillati</taxon>
        <taxon>Bacillota</taxon>
        <taxon>Bacilli</taxon>
        <taxon>Lactobacillales</taxon>
        <taxon>Streptococcaceae</taxon>
        <taxon>Streptococcus</taxon>
    </lineage>
</organism>
<keyword evidence="2" id="KW-1003">Cell membrane</keyword>
<dbReference type="Proteomes" id="UP001186118">
    <property type="component" value="Unassembled WGS sequence"/>
</dbReference>
<keyword evidence="7" id="KW-0378">Hydrolase</keyword>
<evidence type="ECO:0000256" key="3">
    <source>
        <dbReference type="ARBA" id="ARBA00022692"/>
    </source>
</evidence>
<keyword evidence="4 6" id="KW-1133">Transmembrane helix</keyword>
<dbReference type="NCBIfam" id="NF003155">
    <property type="entry name" value="PRK04125.1"/>
    <property type="match status" value="1"/>
</dbReference>
<evidence type="ECO:0000313" key="7">
    <source>
        <dbReference type="EMBL" id="MDV5977997.1"/>
    </source>
</evidence>
<dbReference type="PANTHER" id="PTHR33931">
    <property type="entry name" value="HOLIN-LIKE PROTEIN CIDA-RELATED"/>
    <property type="match status" value="1"/>
</dbReference>
<keyword evidence="5 6" id="KW-0472">Membrane</keyword>
<sequence>MTKNYSMIYQSVVIGTIVLISKVLETLSPIKLPASVIGLVLLFVALSTKIIALNQVEKVADLLVGNIGLFFVPAGISVINSLGILKEHFILNMLLIFISTLLLLVGTGWMTQLLMGADLKKPALSKPDLLTKGTFQDERHLVASNILAK</sequence>
<feature type="transmembrane region" description="Helical" evidence="6">
    <location>
        <begin position="30"/>
        <end position="51"/>
    </location>
</feature>
<name>A0AAE4Q9V8_STRCB</name>
<feature type="transmembrane region" description="Helical" evidence="6">
    <location>
        <begin position="63"/>
        <end position="83"/>
    </location>
</feature>
<evidence type="ECO:0000313" key="8">
    <source>
        <dbReference type="Proteomes" id="UP001186118"/>
    </source>
</evidence>
<comment type="subcellular location">
    <subcellularLocation>
        <location evidence="1">Cell membrane</location>
        <topology evidence="1">Multi-pass membrane protein</topology>
    </subcellularLocation>
</comment>
<evidence type="ECO:0000256" key="5">
    <source>
        <dbReference type="ARBA" id="ARBA00023136"/>
    </source>
</evidence>
<dbReference type="GO" id="GO:0016787">
    <property type="term" value="F:hydrolase activity"/>
    <property type="evidence" value="ECO:0007669"/>
    <property type="project" value="UniProtKB-KW"/>
</dbReference>
<gene>
    <name evidence="7" type="primary">lrgA</name>
    <name evidence="7" type="ORF">KB584_11265</name>
</gene>
<evidence type="ECO:0000256" key="1">
    <source>
        <dbReference type="ARBA" id="ARBA00004651"/>
    </source>
</evidence>
<dbReference type="AlphaFoldDB" id="A0AAE4Q9V8"/>
<comment type="caution">
    <text evidence="7">The sequence shown here is derived from an EMBL/GenBank/DDBJ whole genome shotgun (WGS) entry which is preliminary data.</text>
</comment>